<evidence type="ECO:0000313" key="7">
    <source>
        <dbReference type="Proteomes" id="UP000598467"/>
    </source>
</evidence>
<proteinExistence type="inferred from homology"/>
<dbReference type="AlphaFoldDB" id="A0A926P329"/>
<evidence type="ECO:0000313" key="6">
    <source>
        <dbReference type="EMBL" id="MBD1546251.1"/>
    </source>
</evidence>
<feature type="domain" description="ABC transporter" evidence="5">
    <location>
        <begin position="3"/>
        <end position="231"/>
    </location>
</feature>
<evidence type="ECO:0000256" key="2">
    <source>
        <dbReference type="ARBA" id="ARBA00022448"/>
    </source>
</evidence>
<reference evidence="6" key="1">
    <citation type="submission" date="2020-05" db="EMBL/GenBank/DDBJ databases">
        <title>Identification of trans-AT polyketide cluster in two marine bacteria, producers of a novel glutaramide-containing polyketide sesbanimide D and analogs.</title>
        <authorList>
            <person name="Kacar D."/>
            <person name="Rodriguez P."/>
            <person name="Canedo L."/>
            <person name="Gonzalez E."/>
            <person name="Galan B."/>
            <person name="De La Calle F."/>
            <person name="Garcia J.L."/>
        </authorList>
    </citation>
    <scope>NUCLEOTIDE SEQUENCE</scope>
    <source>
        <strain evidence="6">PHM038</strain>
    </source>
</reference>
<dbReference type="SMART" id="SM00382">
    <property type="entry name" value="AAA"/>
    <property type="match status" value="1"/>
</dbReference>
<dbReference type="CDD" id="cd03230">
    <property type="entry name" value="ABC_DR_subfamily_A"/>
    <property type="match status" value="1"/>
</dbReference>
<dbReference type="PANTHER" id="PTHR43335">
    <property type="entry name" value="ABC TRANSPORTER, ATP-BINDING PROTEIN"/>
    <property type="match status" value="1"/>
</dbReference>
<gene>
    <name evidence="6" type="ORF">HK439_08260</name>
</gene>
<dbReference type="GO" id="GO:0016887">
    <property type="term" value="F:ATP hydrolysis activity"/>
    <property type="evidence" value="ECO:0007669"/>
    <property type="project" value="InterPro"/>
</dbReference>
<dbReference type="Gene3D" id="3.40.50.300">
    <property type="entry name" value="P-loop containing nucleotide triphosphate hydrolases"/>
    <property type="match status" value="1"/>
</dbReference>
<dbReference type="PANTHER" id="PTHR43335:SF4">
    <property type="entry name" value="ABC TRANSPORTER, ATP-BINDING PROTEIN"/>
    <property type="match status" value="1"/>
</dbReference>
<dbReference type="SUPFAM" id="SSF52540">
    <property type="entry name" value="P-loop containing nucleoside triphosphate hydrolases"/>
    <property type="match status" value="1"/>
</dbReference>
<keyword evidence="3" id="KW-0547">Nucleotide-binding</keyword>
<evidence type="ECO:0000256" key="1">
    <source>
        <dbReference type="ARBA" id="ARBA00005417"/>
    </source>
</evidence>
<dbReference type="RefSeq" id="WP_190290926.1">
    <property type="nucleotide sequence ID" value="NZ_JABFCZ010000008.1"/>
</dbReference>
<dbReference type="Pfam" id="PF00005">
    <property type="entry name" value="ABC_tran"/>
    <property type="match status" value="1"/>
</dbReference>
<dbReference type="InterPro" id="IPR003439">
    <property type="entry name" value="ABC_transporter-like_ATP-bd"/>
</dbReference>
<dbReference type="PROSITE" id="PS50893">
    <property type="entry name" value="ABC_TRANSPORTER_2"/>
    <property type="match status" value="1"/>
</dbReference>
<evidence type="ECO:0000256" key="3">
    <source>
        <dbReference type="ARBA" id="ARBA00022741"/>
    </source>
</evidence>
<comment type="similarity">
    <text evidence="1">Belongs to the ABC transporter superfamily.</text>
</comment>
<keyword evidence="4 6" id="KW-0067">ATP-binding</keyword>
<dbReference type="Proteomes" id="UP000598467">
    <property type="component" value="Unassembled WGS sequence"/>
</dbReference>
<protein>
    <submittedName>
        <fullName evidence="6">ABC transporter ATP-binding protein</fullName>
    </submittedName>
</protein>
<dbReference type="PROSITE" id="PS00211">
    <property type="entry name" value="ABC_TRANSPORTER_1"/>
    <property type="match status" value="1"/>
</dbReference>
<comment type="caution">
    <text evidence="6">The sequence shown here is derived from an EMBL/GenBank/DDBJ whole genome shotgun (WGS) entry which is preliminary data.</text>
</comment>
<dbReference type="InterPro" id="IPR017871">
    <property type="entry name" value="ABC_transporter-like_CS"/>
</dbReference>
<dbReference type="GO" id="GO:0005524">
    <property type="term" value="F:ATP binding"/>
    <property type="evidence" value="ECO:0007669"/>
    <property type="project" value="UniProtKB-KW"/>
</dbReference>
<accession>A0A926P329</accession>
<dbReference type="InterPro" id="IPR027417">
    <property type="entry name" value="P-loop_NTPase"/>
</dbReference>
<evidence type="ECO:0000259" key="5">
    <source>
        <dbReference type="PROSITE" id="PS50893"/>
    </source>
</evidence>
<dbReference type="InterPro" id="IPR003593">
    <property type="entry name" value="AAA+_ATPase"/>
</dbReference>
<name>A0A926P329_9HYPH</name>
<dbReference type="EMBL" id="JABFCZ010000008">
    <property type="protein sequence ID" value="MBD1546251.1"/>
    <property type="molecule type" value="Genomic_DNA"/>
</dbReference>
<organism evidence="6 7">
    <name type="scientific">Roseibium aggregatum</name>
    <dbReference type="NCBI Taxonomy" id="187304"/>
    <lineage>
        <taxon>Bacteria</taxon>
        <taxon>Pseudomonadati</taxon>
        <taxon>Pseudomonadota</taxon>
        <taxon>Alphaproteobacteria</taxon>
        <taxon>Hyphomicrobiales</taxon>
        <taxon>Stappiaceae</taxon>
        <taxon>Roseibium</taxon>
    </lineage>
</organism>
<evidence type="ECO:0000256" key="4">
    <source>
        <dbReference type="ARBA" id="ARBA00022840"/>
    </source>
</evidence>
<sequence>MLVEIDGLRLSIGATPILHDVHLALSAGEIFGLLGPNGAGKSTTIATAIGLLKPDAGHIRMLGKDPQVFANEIHRHLGVLPEQNGFYGWMSAEDYLAFFAAMNGLSLSRNEIRKRLDTVGLHTRARQPIGTYSHGMRQRLGLARALIANPDLLILDEPTNGLDPRGRREVHDILLELAGKGVGILLCTHLLDDVERLCQRVGIIVGGRTVAEGTIAGLVRSEHRLARFRLKLASDPTQTDEANVTVVAREGEWWVVDLNPALTPDKAWSELLSHGWAITEIRREGGGLEDLYLTLTEGSAA</sequence>
<keyword evidence="2" id="KW-0813">Transport</keyword>